<feature type="transmembrane region" description="Helical" evidence="1">
    <location>
        <begin position="217"/>
        <end position="247"/>
    </location>
</feature>
<dbReference type="PANTHER" id="PTHR37305:SF1">
    <property type="entry name" value="MEMBRANE PROTEIN"/>
    <property type="match status" value="1"/>
</dbReference>
<protein>
    <submittedName>
        <fullName evidence="2">ABC transporter permease</fullName>
    </submittedName>
</protein>
<dbReference type="AlphaFoldDB" id="A0A921FAW9"/>
<sequence>MKDSLKQEVFKFRHQGIPYYGVVALFLLMLYTAVSGKVDPAIISMGFGAGQWIVIILITVASTFVAMEYKNNTIVTLFFKHSRKLNIYLAKFIVVVVYGFILTIFGIVFTFLMKQVLVGNKYHWFSISLRHETLLNSLLLNTSGALVYLLFIAALAFFLITLIRVNAAVIGIGLAIGFLGLDISSAFITAFPVLTMITKWNPLNMISVMGQLADSSYIRFSLLSSSQLICGNLIYTVIFLISGYFLFKKKHV</sequence>
<feature type="transmembrane region" description="Helical" evidence="1">
    <location>
        <begin position="167"/>
        <end position="197"/>
    </location>
</feature>
<evidence type="ECO:0000313" key="3">
    <source>
        <dbReference type="Proteomes" id="UP000707535"/>
    </source>
</evidence>
<accession>A0A921FAW9</accession>
<keyword evidence="1" id="KW-1133">Transmembrane helix</keyword>
<gene>
    <name evidence="2" type="ORF">K8V00_05865</name>
</gene>
<organism evidence="2 3">
    <name type="scientific">Ligilactobacillus acidipiscis</name>
    <dbReference type="NCBI Taxonomy" id="89059"/>
    <lineage>
        <taxon>Bacteria</taxon>
        <taxon>Bacillati</taxon>
        <taxon>Bacillota</taxon>
        <taxon>Bacilli</taxon>
        <taxon>Lactobacillales</taxon>
        <taxon>Lactobacillaceae</taxon>
        <taxon>Ligilactobacillus</taxon>
    </lineage>
</organism>
<comment type="caution">
    <text evidence="2">The sequence shown here is derived from an EMBL/GenBank/DDBJ whole genome shotgun (WGS) entry which is preliminary data.</text>
</comment>
<feature type="transmembrane region" description="Helical" evidence="1">
    <location>
        <begin position="88"/>
        <end position="113"/>
    </location>
</feature>
<proteinExistence type="predicted"/>
<feature type="transmembrane region" description="Helical" evidence="1">
    <location>
        <begin position="133"/>
        <end position="160"/>
    </location>
</feature>
<dbReference type="Pfam" id="PF12730">
    <property type="entry name" value="ABC2_membrane_4"/>
    <property type="match status" value="1"/>
</dbReference>
<keyword evidence="1" id="KW-0472">Membrane</keyword>
<dbReference type="EMBL" id="DYXG01000057">
    <property type="protein sequence ID" value="HJE97128.1"/>
    <property type="molecule type" value="Genomic_DNA"/>
</dbReference>
<dbReference type="PANTHER" id="PTHR37305">
    <property type="entry name" value="INTEGRAL MEMBRANE PROTEIN-RELATED"/>
    <property type="match status" value="1"/>
</dbReference>
<evidence type="ECO:0000256" key="1">
    <source>
        <dbReference type="SAM" id="Phobius"/>
    </source>
</evidence>
<dbReference type="Proteomes" id="UP000707535">
    <property type="component" value="Unassembled WGS sequence"/>
</dbReference>
<feature type="transmembrane region" description="Helical" evidence="1">
    <location>
        <begin position="40"/>
        <end position="67"/>
    </location>
</feature>
<feature type="transmembrane region" description="Helical" evidence="1">
    <location>
        <begin position="16"/>
        <end position="34"/>
    </location>
</feature>
<reference evidence="2" key="1">
    <citation type="journal article" date="2021" name="PeerJ">
        <title>Extensive microbial diversity within the chicken gut microbiome revealed by metagenomics and culture.</title>
        <authorList>
            <person name="Gilroy R."/>
            <person name="Ravi A."/>
            <person name="Getino M."/>
            <person name="Pursley I."/>
            <person name="Horton D.L."/>
            <person name="Alikhan N.F."/>
            <person name="Baker D."/>
            <person name="Gharbi K."/>
            <person name="Hall N."/>
            <person name="Watson M."/>
            <person name="Adriaenssens E.M."/>
            <person name="Foster-Nyarko E."/>
            <person name="Jarju S."/>
            <person name="Secka A."/>
            <person name="Antonio M."/>
            <person name="Oren A."/>
            <person name="Chaudhuri R.R."/>
            <person name="La Ragione R."/>
            <person name="Hildebrand F."/>
            <person name="Pallen M.J."/>
        </authorList>
    </citation>
    <scope>NUCLEOTIDE SEQUENCE</scope>
    <source>
        <strain evidence="2">CHK174-6876</strain>
    </source>
</reference>
<evidence type="ECO:0000313" key="2">
    <source>
        <dbReference type="EMBL" id="HJE97128.1"/>
    </source>
</evidence>
<reference evidence="2" key="2">
    <citation type="submission" date="2021-09" db="EMBL/GenBank/DDBJ databases">
        <authorList>
            <person name="Gilroy R."/>
        </authorList>
    </citation>
    <scope>NUCLEOTIDE SEQUENCE</scope>
    <source>
        <strain evidence="2">CHK174-6876</strain>
    </source>
</reference>
<keyword evidence="1" id="KW-0812">Transmembrane</keyword>
<name>A0A921FAW9_9LACO</name>